<dbReference type="AlphaFoldDB" id="A0A8X6N2U0"/>
<protein>
    <recommendedName>
        <fullName evidence="3">CCHC-type domain-containing protein</fullName>
    </recommendedName>
</protein>
<feature type="region of interest" description="Disordered" evidence="2">
    <location>
        <begin position="90"/>
        <end position="125"/>
    </location>
</feature>
<organism evidence="4 5">
    <name type="scientific">Nephila pilipes</name>
    <name type="common">Giant wood spider</name>
    <name type="synonym">Nephila maculata</name>
    <dbReference type="NCBI Taxonomy" id="299642"/>
    <lineage>
        <taxon>Eukaryota</taxon>
        <taxon>Metazoa</taxon>
        <taxon>Ecdysozoa</taxon>
        <taxon>Arthropoda</taxon>
        <taxon>Chelicerata</taxon>
        <taxon>Arachnida</taxon>
        <taxon>Araneae</taxon>
        <taxon>Araneomorphae</taxon>
        <taxon>Entelegynae</taxon>
        <taxon>Araneoidea</taxon>
        <taxon>Nephilidae</taxon>
        <taxon>Nephila</taxon>
    </lineage>
</organism>
<keyword evidence="1" id="KW-0863">Zinc-finger</keyword>
<dbReference type="GO" id="GO:0003676">
    <property type="term" value="F:nucleic acid binding"/>
    <property type="evidence" value="ECO:0007669"/>
    <property type="project" value="InterPro"/>
</dbReference>
<feature type="domain" description="CCHC-type" evidence="3">
    <location>
        <begin position="84"/>
        <end position="97"/>
    </location>
</feature>
<proteinExistence type="predicted"/>
<comment type="caution">
    <text evidence="4">The sequence shown here is derived from an EMBL/GenBank/DDBJ whole genome shotgun (WGS) entry which is preliminary data.</text>
</comment>
<accession>A0A8X6N2U0</accession>
<dbReference type="InterPro" id="IPR001878">
    <property type="entry name" value="Znf_CCHC"/>
</dbReference>
<evidence type="ECO:0000256" key="2">
    <source>
        <dbReference type="SAM" id="MobiDB-lite"/>
    </source>
</evidence>
<dbReference type="PROSITE" id="PS50158">
    <property type="entry name" value="ZF_CCHC"/>
    <property type="match status" value="1"/>
</dbReference>
<evidence type="ECO:0000256" key="1">
    <source>
        <dbReference type="PROSITE-ProRule" id="PRU00047"/>
    </source>
</evidence>
<evidence type="ECO:0000313" key="5">
    <source>
        <dbReference type="Proteomes" id="UP000887013"/>
    </source>
</evidence>
<dbReference type="EMBL" id="BMAW01004879">
    <property type="protein sequence ID" value="GFS91249.1"/>
    <property type="molecule type" value="Genomic_DNA"/>
</dbReference>
<keyword evidence="1" id="KW-0479">Metal-binding</keyword>
<dbReference type="GO" id="GO:0008270">
    <property type="term" value="F:zinc ion binding"/>
    <property type="evidence" value="ECO:0007669"/>
    <property type="project" value="UniProtKB-KW"/>
</dbReference>
<keyword evidence="5" id="KW-1185">Reference proteome</keyword>
<reference evidence="4" key="1">
    <citation type="submission" date="2020-08" db="EMBL/GenBank/DDBJ databases">
        <title>Multicomponent nature underlies the extraordinary mechanical properties of spider dragline silk.</title>
        <authorList>
            <person name="Kono N."/>
            <person name="Nakamura H."/>
            <person name="Mori M."/>
            <person name="Yoshida Y."/>
            <person name="Ohtoshi R."/>
            <person name="Malay A.D."/>
            <person name="Moran D.A.P."/>
            <person name="Tomita M."/>
            <person name="Numata K."/>
            <person name="Arakawa K."/>
        </authorList>
    </citation>
    <scope>NUCLEOTIDE SEQUENCE</scope>
</reference>
<feature type="compositionally biased region" description="Basic and acidic residues" evidence="2">
    <location>
        <begin position="93"/>
        <end position="104"/>
    </location>
</feature>
<sequence>MLALRGPDKICPRAGCGPRAVVWRPLVYTHKIEAAQLATRKDWHSIREVSAIDSDSDFIKQIEDLRKIRSLEERKGGRNTKIQCWTCGATGHGRRDCSTSRDDGNNLPQHQGKQKGGHPEGRRCPESQMYHFKVFHISSINGGDNRLFVMRHVN</sequence>
<dbReference type="SUPFAM" id="SSF57756">
    <property type="entry name" value="Retrovirus zinc finger-like domains"/>
    <property type="match status" value="1"/>
</dbReference>
<keyword evidence="1" id="KW-0862">Zinc</keyword>
<evidence type="ECO:0000313" key="4">
    <source>
        <dbReference type="EMBL" id="GFS91249.1"/>
    </source>
</evidence>
<name>A0A8X6N2U0_NEPPI</name>
<dbReference type="InterPro" id="IPR036875">
    <property type="entry name" value="Znf_CCHC_sf"/>
</dbReference>
<dbReference type="Proteomes" id="UP000887013">
    <property type="component" value="Unassembled WGS sequence"/>
</dbReference>
<evidence type="ECO:0000259" key="3">
    <source>
        <dbReference type="PROSITE" id="PS50158"/>
    </source>
</evidence>
<gene>
    <name evidence="4" type="ORF">NPIL_449281</name>
</gene>